<accession>A0A0F9ISH1</accession>
<evidence type="ECO:0000313" key="2">
    <source>
        <dbReference type="EMBL" id="KKL96685.1"/>
    </source>
</evidence>
<comment type="caution">
    <text evidence="2">The sequence shown here is derived from an EMBL/GenBank/DDBJ whole genome shotgun (WGS) entry which is preliminary data.</text>
</comment>
<sequence>MVTEPQAPASPPKDSLTADPALSEAQPPQETPPADAPPEKPGDGEPVVEGDEAGAEPVADESPYKGLSDDEVWSHETFKPRREEADAAAEKRGRVAVQERVQGHVRRQSGQLESIDGKLQSFTDSWNDLVQGDAVEAADVKALMREHRDTFAAIKGQHQTLGAQSGVKNAVMTVIGDNPELTSDYQTRLDNVFQYGLDDDTFYSDLRASLAEAETKPLRDEIKELKLKNTRLEAEATAAGRVEGKPPAKPQGGGALTAGGYKTKAEARKLHTENKITSAQMKLINADPTIPEGM</sequence>
<protein>
    <submittedName>
        <fullName evidence="2">Uncharacterized protein</fullName>
    </submittedName>
</protein>
<gene>
    <name evidence="2" type="ORF">LCGC14_1842020</name>
</gene>
<organism evidence="2">
    <name type="scientific">marine sediment metagenome</name>
    <dbReference type="NCBI Taxonomy" id="412755"/>
    <lineage>
        <taxon>unclassified sequences</taxon>
        <taxon>metagenomes</taxon>
        <taxon>ecological metagenomes</taxon>
    </lineage>
</organism>
<name>A0A0F9ISH1_9ZZZZ</name>
<reference evidence="2" key="1">
    <citation type="journal article" date="2015" name="Nature">
        <title>Complex archaea that bridge the gap between prokaryotes and eukaryotes.</title>
        <authorList>
            <person name="Spang A."/>
            <person name="Saw J.H."/>
            <person name="Jorgensen S.L."/>
            <person name="Zaremba-Niedzwiedzka K."/>
            <person name="Martijn J."/>
            <person name="Lind A.E."/>
            <person name="van Eijk R."/>
            <person name="Schleper C."/>
            <person name="Guy L."/>
            <person name="Ettema T.J."/>
        </authorList>
    </citation>
    <scope>NUCLEOTIDE SEQUENCE</scope>
</reference>
<feature type="compositionally biased region" description="Basic and acidic residues" evidence="1">
    <location>
        <begin position="72"/>
        <end position="93"/>
    </location>
</feature>
<evidence type="ECO:0000256" key="1">
    <source>
        <dbReference type="SAM" id="MobiDB-lite"/>
    </source>
</evidence>
<feature type="region of interest" description="Disordered" evidence="1">
    <location>
        <begin position="236"/>
        <end position="260"/>
    </location>
</feature>
<dbReference type="EMBL" id="LAZR01018366">
    <property type="protein sequence ID" value="KKL96685.1"/>
    <property type="molecule type" value="Genomic_DNA"/>
</dbReference>
<feature type="region of interest" description="Disordered" evidence="1">
    <location>
        <begin position="1"/>
        <end position="96"/>
    </location>
</feature>
<dbReference type="AlphaFoldDB" id="A0A0F9ISH1"/>
<proteinExistence type="predicted"/>